<evidence type="ECO:0000256" key="1">
    <source>
        <dbReference type="SAM" id="MobiDB-lite"/>
    </source>
</evidence>
<sequence>MAASTYSVTLHHLAPGATAAGLEYPDTALAEVTPTQLAGLLLELELLAAKLTIYEPSTPEIRIKTDREVFVVRTRYRQLCFVGREALLRGEQHSIPFILGTITGNAPEPVRPADTPRVFERPPTATPTTEHTAPQGPWLKITVLLVLIVACLGTGVWLLVRPARTLAPKFTYMNGSESSALLTRLAGEYQTGTGEGDRRLIIAADGTLRLAKYGATQSVAEEIIRTARGARQGGQPALATSDPYILLVRDPDGVFLFGQNYKRVSP</sequence>
<dbReference type="EMBL" id="CP016094">
    <property type="protein sequence ID" value="AOS44470.1"/>
    <property type="molecule type" value="Genomic_DNA"/>
</dbReference>
<keyword evidence="2" id="KW-0472">Membrane</keyword>
<dbReference type="STRING" id="1838286.Verru16b_01532"/>
<dbReference type="KEGG" id="obg:Verru16b_01532"/>
<evidence type="ECO:0000313" key="3">
    <source>
        <dbReference type="EMBL" id="AOS44470.1"/>
    </source>
</evidence>
<gene>
    <name evidence="3" type="ORF">Verru16b_01532</name>
</gene>
<feature type="region of interest" description="Disordered" evidence="1">
    <location>
        <begin position="109"/>
        <end position="133"/>
    </location>
</feature>
<dbReference type="OrthoDB" id="191761at2"/>
<evidence type="ECO:0000313" key="4">
    <source>
        <dbReference type="Proteomes" id="UP000095228"/>
    </source>
</evidence>
<dbReference type="Proteomes" id="UP000095228">
    <property type="component" value="Chromosome"/>
</dbReference>
<evidence type="ECO:0000256" key="2">
    <source>
        <dbReference type="SAM" id="Phobius"/>
    </source>
</evidence>
<dbReference type="AlphaFoldDB" id="A0A1D8AUC5"/>
<protein>
    <submittedName>
        <fullName evidence="3">Uncharacterized protein</fullName>
    </submittedName>
</protein>
<feature type="compositionally biased region" description="Low complexity" evidence="1">
    <location>
        <begin position="122"/>
        <end position="133"/>
    </location>
</feature>
<organism evidence="3 4">
    <name type="scientific">Lacunisphaera limnophila</name>
    <dbReference type="NCBI Taxonomy" id="1838286"/>
    <lineage>
        <taxon>Bacteria</taxon>
        <taxon>Pseudomonadati</taxon>
        <taxon>Verrucomicrobiota</taxon>
        <taxon>Opitutia</taxon>
        <taxon>Opitutales</taxon>
        <taxon>Opitutaceae</taxon>
        <taxon>Lacunisphaera</taxon>
    </lineage>
</organism>
<name>A0A1D8AUC5_9BACT</name>
<keyword evidence="2" id="KW-1133">Transmembrane helix</keyword>
<keyword evidence="2" id="KW-0812">Transmembrane</keyword>
<proteinExistence type="predicted"/>
<reference evidence="3 4" key="1">
    <citation type="submission" date="2016-06" db="EMBL/GenBank/DDBJ databases">
        <title>Three novel species with peptidoglycan cell walls form the new genus Lacunisphaera gen. nov. in the family Opitutaceae of the verrucomicrobial subdivision 4.</title>
        <authorList>
            <person name="Rast P."/>
            <person name="Gloeckner I."/>
            <person name="Jogler M."/>
            <person name="Boedeker C."/>
            <person name="Jeske O."/>
            <person name="Wiegand S."/>
            <person name="Reinhardt R."/>
            <person name="Schumann P."/>
            <person name="Rohde M."/>
            <person name="Spring S."/>
            <person name="Gloeckner F.O."/>
            <person name="Jogler C."/>
        </authorList>
    </citation>
    <scope>NUCLEOTIDE SEQUENCE [LARGE SCALE GENOMIC DNA]</scope>
    <source>
        <strain evidence="3 4">IG16b</strain>
    </source>
</reference>
<keyword evidence="4" id="KW-1185">Reference proteome</keyword>
<dbReference type="RefSeq" id="WP_069961716.1">
    <property type="nucleotide sequence ID" value="NZ_CP016094.1"/>
</dbReference>
<feature type="transmembrane region" description="Helical" evidence="2">
    <location>
        <begin position="138"/>
        <end position="160"/>
    </location>
</feature>
<accession>A0A1D8AUC5</accession>